<gene>
    <name evidence="2" type="ORF">LLUT_LOCUS22086</name>
</gene>
<evidence type="ECO:0000313" key="2">
    <source>
        <dbReference type="EMBL" id="CAL0321026.1"/>
    </source>
</evidence>
<feature type="chain" id="PRO_5043774316" description="Secreted protein" evidence="1">
    <location>
        <begin position="24"/>
        <end position="84"/>
    </location>
</feature>
<name>A0AAV1XHJ2_LUPLU</name>
<comment type="caution">
    <text evidence="2">The sequence shown here is derived from an EMBL/GenBank/DDBJ whole genome shotgun (WGS) entry which is preliminary data.</text>
</comment>
<sequence>MNSYTKMFVFTTILLLGLHQICASRPLEEEQWLHKNLIIQSLQRGTVRGSQKNPCSTVPGRSRGRCILTQMNFAGHVAHATPSF</sequence>
<keyword evidence="3" id="KW-1185">Reference proteome</keyword>
<dbReference type="PANTHER" id="PTHR33592:SF3">
    <property type="entry name" value="TRANSMEMBRANE PROTEIN"/>
    <property type="match status" value="1"/>
</dbReference>
<dbReference type="Proteomes" id="UP001497480">
    <property type="component" value="Unassembled WGS sequence"/>
</dbReference>
<dbReference type="EMBL" id="CAXHTB010000015">
    <property type="protein sequence ID" value="CAL0321026.1"/>
    <property type="molecule type" value="Genomic_DNA"/>
</dbReference>
<accession>A0AAV1XHJ2</accession>
<evidence type="ECO:0000256" key="1">
    <source>
        <dbReference type="SAM" id="SignalP"/>
    </source>
</evidence>
<feature type="signal peptide" evidence="1">
    <location>
        <begin position="1"/>
        <end position="23"/>
    </location>
</feature>
<organism evidence="2 3">
    <name type="scientific">Lupinus luteus</name>
    <name type="common">European yellow lupine</name>
    <dbReference type="NCBI Taxonomy" id="3873"/>
    <lineage>
        <taxon>Eukaryota</taxon>
        <taxon>Viridiplantae</taxon>
        <taxon>Streptophyta</taxon>
        <taxon>Embryophyta</taxon>
        <taxon>Tracheophyta</taxon>
        <taxon>Spermatophyta</taxon>
        <taxon>Magnoliopsida</taxon>
        <taxon>eudicotyledons</taxon>
        <taxon>Gunneridae</taxon>
        <taxon>Pentapetalae</taxon>
        <taxon>rosids</taxon>
        <taxon>fabids</taxon>
        <taxon>Fabales</taxon>
        <taxon>Fabaceae</taxon>
        <taxon>Papilionoideae</taxon>
        <taxon>50 kb inversion clade</taxon>
        <taxon>genistoids sensu lato</taxon>
        <taxon>core genistoids</taxon>
        <taxon>Genisteae</taxon>
        <taxon>Lupinus</taxon>
    </lineage>
</organism>
<evidence type="ECO:0000313" key="3">
    <source>
        <dbReference type="Proteomes" id="UP001497480"/>
    </source>
</evidence>
<proteinExistence type="predicted"/>
<reference evidence="2 3" key="1">
    <citation type="submission" date="2024-03" db="EMBL/GenBank/DDBJ databases">
        <authorList>
            <person name="Martinez-Hernandez J."/>
        </authorList>
    </citation>
    <scope>NUCLEOTIDE SEQUENCE [LARGE SCALE GENOMIC DNA]</scope>
</reference>
<dbReference type="PANTHER" id="PTHR33592">
    <property type="entry name" value="TRANSMEMBRANE PROTEIN"/>
    <property type="match status" value="1"/>
</dbReference>
<dbReference type="AlphaFoldDB" id="A0AAV1XHJ2"/>
<protein>
    <recommendedName>
        <fullName evidence="4">Secreted protein</fullName>
    </recommendedName>
</protein>
<keyword evidence="1" id="KW-0732">Signal</keyword>
<evidence type="ECO:0008006" key="4">
    <source>
        <dbReference type="Google" id="ProtNLM"/>
    </source>
</evidence>